<evidence type="ECO:0000313" key="2">
    <source>
        <dbReference type="Proteomes" id="UP000634179"/>
    </source>
</evidence>
<dbReference type="InterPro" id="IPR010265">
    <property type="entry name" value="Phage_lambda_TipM"/>
</dbReference>
<proteinExistence type="predicted"/>
<dbReference type="EMBL" id="JADUOV010000007">
    <property type="protein sequence ID" value="MBH1790540.1"/>
    <property type="molecule type" value="Genomic_DNA"/>
</dbReference>
<dbReference type="AlphaFoldDB" id="A0AA41CGG4"/>
<sequence>MKETFVWCVYSSPPSVEYEAITRAAVFGDGYLQEAPDGINNEKQTWELELWGHREADQMGNAKAFLRLRRQRGESFLWTPPGEPEALYRCTKLSAVDELEGYLRISCTFEQTFQP</sequence>
<dbReference type="Proteomes" id="UP000634179">
    <property type="component" value="Unassembled WGS sequence"/>
</dbReference>
<evidence type="ECO:0000313" key="1">
    <source>
        <dbReference type="EMBL" id="MBH1790540.1"/>
    </source>
</evidence>
<dbReference type="Pfam" id="PF05939">
    <property type="entry name" value="Phage_min_tail"/>
    <property type="match status" value="1"/>
</dbReference>
<accession>A0AA41CGG4</accession>
<gene>
    <name evidence="1" type="ORF">I5V89_11715</name>
</gene>
<dbReference type="RefSeq" id="WP_049404815.1">
    <property type="nucleotide sequence ID" value="NZ_JANKBX010000002.1"/>
</dbReference>
<comment type="caution">
    <text evidence="1">The sequence shown here is derived from an EMBL/GenBank/DDBJ whole genome shotgun (WGS) entry which is preliminary data.</text>
</comment>
<reference evidence="1" key="1">
    <citation type="submission" date="2020-11" db="EMBL/GenBank/DDBJ databases">
        <title>Enhanced detection system for hospital associated transmission using whole genome sequencing surveillance.</title>
        <authorList>
            <person name="Harrison L.H."/>
            <person name="Van Tyne D."/>
            <person name="Marsh J.W."/>
            <person name="Griffith M.P."/>
            <person name="Snyder D.J."/>
            <person name="Cooper V.S."/>
            <person name="Mustapha M."/>
        </authorList>
    </citation>
    <scope>NUCLEOTIDE SEQUENCE</scope>
    <source>
        <strain evidence="1">STEN00053</strain>
    </source>
</reference>
<protein>
    <submittedName>
        <fullName evidence="1">Phage tail protein</fullName>
    </submittedName>
</protein>
<organism evidence="1 2">
    <name type="scientific">Stenotrophomonas maltophilia</name>
    <name type="common">Pseudomonas maltophilia</name>
    <name type="synonym">Xanthomonas maltophilia</name>
    <dbReference type="NCBI Taxonomy" id="40324"/>
    <lineage>
        <taxon>Bacteria</taxon>
        <taxon>Pseudomonadati</taxon>
        <taxon>Pseudomonadota</taxon>
        <taxon>Gammaproteobacteria</taxon>
        <taxon>Lysobacterales</taxon>
        <taxon>Lysobacteraceae</taxon>
        <taxon>Stenotrophomonas</taxon>
        <taxon>Stenotrophomonas maltophilia group</taxon>
    </lineage>
</organism>
<name>A0AA41CGG4_STEMA</name>